<evidence type="ECO:0000313" key="2">
    <source>
        <dbReference type="EMBL" id="KRM72829.1"/>
    </source>
</evidence>
<dbReference type="PATRIC" id="fig|1423727.3.peg.543"/>
<accession>A0A0R2AZX5</accession>
<organism evidence="2 3">
    <name type="scientific">Lacticaseibacillus brantae DSM 23927</name>
    <dbReference type="NCBI Taxonomy" id="1423727"/>
    <lineage>
        <taxon>Bacteria</taxon>
        <taxon>Bacillati</taxon>
        <taxon>Bacillota</taxon>
        <taxon>Bacilli</taxon>
        <taxon>Lactobacillales</taxon>
        <taxon>Lactobacillaceae</taxon>
        <taxon>Lacticaseibacillus</taxon>
    </lineage>
</organism>
<reference evidence="2 3" key="1">
    <citation type="journal article" date="2015" name="Genome Announc.">
        <title>Expanding the biotechnology potential of lactobacilli through comparative genomics of 213 strains and associated genera.</title>
        <authorList>
            <person name="Sun Z."/>
            <person name="Harris H.M."/>
            <person name="McCann A."/>
            <person name="Guo C."/>
            <person name="Argimon S."/>
            <person name="Zhang W."/>
            <person name="Yang X."/>
            <person name="Jeffery I.B."/>
            <person name="Cooney J.C."/>
            <person name="Kagawa T.F."/>
            <person name="Liu W."/>
            <person name="Song Y."/>
            <person name="Salvetti E."/>
            <person name="Wrobel A."/>
            <person name="Rasinkangas P."/>
            <person name="Parkhill J."/>
            <person name="Rea M.C."/>
            <person name="O'Sullivan O."/>
            <person name="Ritari J."/>
            <person name="Douillard F.P."/>
            <person name="Paul Ross R."/>
            <person name="Yang R."/>
            <person name="Briner A.E."/>
            <person name="Felis G.E."/>
            <person name="de Vos W.M."/>
            <person name="Barrangou R."/>
            <person name="Klaenhammer T.R."/>
            <person name="Caufield P.W."/>
            <person name="Cui Y."/>
            <person name="Zhang H."/>
            <person name="O'Toole P.W."/>
        </authorList>
    </citation>
    <scope>NUCLEOTIDE SEQUENCE [LARGE SCALE GENOMIC DNA]</scope>
    <source>
        <strain evidence="2 3">DSM 23927</strain>
    </source>
</reference>
<comment type="caution">
    <text evidence="2">The sequence shown here is derived from an EMBL/GenBank/DDBJ whole genome shotgun (WGS) entry which is preliminary data.</text>
</comment>
<dbReference type="OrthoDB" id="10002043at2"/>
<keyword evidence="1" id="KW-0812">Transmembrane</keyword>
<dbReference type="Proteomes" id="UP000051672">
    <property type="component" value="Unassembled WGS sequence"/>
</dbReference>
<proteinExistence type="predicted"/>
<dbReference type="AlphaFoldDB" id="A0A0R2AZX5"/>
<gene>
    <name evidence="2" type="ORF">FC34_GL000540</name>
</gene>
<name>A0A0R2AZX5_9LACO</name>
<feature type="transmembrane region" description="Helical" evidence="1">
    <location>
        <begin position="29"/>
        <end position="45"/>
    </location>
</feature>
<keyword evidence="1" id="KW-1133">Transmembrane helix</keyword>
<feature type="transmembrane region" description="Helical" evidence="1">
    <location>
        <begin position="52"/>
        <end position="74"/>
    </location>
</feature>
<dbReference type="EMBL" id="AYZQ01000001">
    <property type="protein sequence ID" value="KRM72829.1"/>
    <property type="molecule type" value="Genomic_DNA"/>
</dbReference>
<evidence type="ECO:0000256" key="1">
    <source>
        <dbReference type="SAM" id="Phobius"/>
    </source>
</evidence>
<protein>
    <submittedName>
        <fullName evidence="2">Uncharacterized protein</fullName>
    </submittedName>
</protein>
<keyword evidence="3" id="KW-1185">Reference proteome</keyword>
<sequence length="79" mass="8863">MFATLLASLMVLILSAGLLFVTTTQINHPLNLVVDVVIILGLTLISSHFFGLISWFTICYFIVMILVVTGLYFWRARTV</sequence>
<evidence type="ECO:0000313" key="3">
    <source>
        <dbReference type="Proteomes" id="UP000051672"/>
    </source>
</evidence>
<keyword evidence="1" id="KW-0472">Membrane</keyword>
<dbReference type="RefSeq" id="WP_157052206.1">
    <property type="nucleotide sequence ID" value="NZ_AYZQ01000001.1"/>
</dbReference>